<organism evidence="2 3">
    <name type="scientific">Paraclostridium bifermentans</name>
    <name type="common">Clostridium bifermentans</name>
    <dbReference type="NCBI Taxonomy" id="1490"/>
    <lineage>
        <taxon>Bacteria</taxon>
        <taxon>Bacillati</taxon>
        <taxon>Bacillota</taxon>
        <taxon>Clostridia</taxon>
        <taxon>Peptostreptococcales</taxon>
        <taxon>Peptostreptococcaceae</taxon>
        <taxon>Paraclostridium</taxon>
    </lineage>
</organism>
<dbReference type="EMBL" id="CP124685">
    <property type="protein sequence ID" value="WGX75697.1"/>
    <property type="molecule type" value="Genomic_DNA"/>
</dbReference>
<gene>
    <name evidence="2" type="ORF">QJS64_17425</name>
</gene>
<dbReference type="Proteomes" id="UP001239169">
    <property type="component" value="Chromosome"/>
</dbReference>
<dbReference type="GO" id="GO:0016757">
    <property type="term" value="F:glycosyltransferase activity"/>
    <property type="evidence" value="ECO:0007669"/>
    <property type="project" value="UniProtKB-KW"/>
</dbReference>
<protein>
    <submittedName>
        <fullName evidence="2">Glycosyltransferase</fullName>
        <ecNumber evidence="2">2.4.-.-</ecNumber>
    </submittedName>
</protein>
<dbReference type="Pfam" id="PF13439">
    <property type="entry name" value="Glyco_transf_4"/>
    <property type="match status" value="1"/>
</dbReference>
<accession>A0ABY8R2B8</accession>
<dbReference type="EC" id="2.4.-.-" evidence="2"/>
<keyword evidence="2" id="KW-0328">Glycosyltransferase</keyword>
<proteinExistence type="predicted"/>
<feature type="domain" description="Glycosyltransferase subfamily 4-like N-terminal" evidence="1">
    <location>
        <begin position="14"/>
        <end position="192"/>
    </location>
</feature>
<name>A0ABY8R2B8_PARBF</name>
<evidence type="ECO:0000313" key="2">
    <source>
        <dbReference type="EMBL" id="WGX75697.1"/>
    </source>
</evidence>
<dbReference type="InterPro" id="IPR028098">
    <property type="entry name" value="Glyco_trans_4-like_N"/>
</dbReference>
<keyword evidence="3" id="KW-1185">Reference proteome</keyword>
<sequence length="237" mass="27683">MKVLVVAHTTDLSGANKSLLGIIEQLSSKVEFVVVVNNKDGEFIGKLKKLNIRVVYKKYSWIYAKPRINFFKRIIRFNIDFIKYYIFRHISKNTLREFSQERFDLIYTNTSTVDFGAIISEKLKIPHIWHIREFGEEDFGFKCIVSNRYRKKILKNSKFIILISNALKEKYINYMGSDVDNLRVIYNGLNVENLYSPIRERRFDNEINLLIAGQVCEAKGQNQAIDAIGKLREKGSL</sequence>
<evidence type="ECO:0000313" key="3">
    <source>
        <dbReference type="Proteomes" id="UP001239169"/>
    </source>
</evidence>
<reference evidence="2 3" key="1">
    <citation type="submission" date="2023-04" db="EMBL/GenBank/DDBJ databases">
        <title>Bacteria Genome Submission.</title>
        <authorList>
            <person name="Isaac P."/>
        </authorList>
    </citation>
    <scope>NUCLEOTIDE SEQUENCE [LARGE SCALE GENOMIC DNA]</scope>
    <source>
        <strain evidence="2 3">SampleS7P1</strain>
    </source>
</reference>
<dbReference type="SUPFAM" id="SSF53756">
    <property type="entry name" value="UDP-Glycosyltransferase/glycogen phosphorylase"/>
    <property type="match status" value="1"/>
</dbReference>
<evidence type="ECO:0000259" key="1">
    <source>
        <dbReference type="Pfam" id="PF13439"/>
    </source>
</evidence>
<keyword evidence="2" id="KW-0808">Transferase</keyword>
<dbReference type="Gene3D" id="3.40.50.2000">
    <property type="entry name" value="Glycogen Phosphorylase B"/>
    <property type="match status" value="1"/>
</dbReference>